<gene>
    <name evidence="8" type="ORF">F0U44_13160</name>
</gene>
<dbReference type="GO" id="GO:0003677">
    <property type="term" value="F:DNA binding"/>
    <property type="evidence" value="ECO:0007669"/>
    <property type="project" value="UniProtKB-KW"/>
</dbReference>
<dbReference type="PANTHER" id="PTHR43133">
    <property type="entry name" value="RNA POLYMERASE ECF-TYPE SIGMA FACTO"/>
    <property type="match status" value="1"/>
</dbReference>
<dbReference type="SUPFAM" id="SSF88946">
    <property type="entry name" value="Sigma2 domain of RNA polymerase sigma factors"/>
    <property type="match status" value="1"/>
</dbReference>
<evidence type="ECO:0000259" key="7">
    <source>
        <dbReference type="Pfam" id="PF08281"/>
    </source>
</evidence>
<keyword evidence="2" id="KW-0805">Transcription regulation</keyword>
<keyword evidence="3" id="KW-0731">Sigma factor</keyword>
<name>A0A5B1LHV2_9ACTN</name>
<evidence type="ECO:0000256" key="2">
    <source>
        <dbReference type="ARBA" id="ARBA00023015"/>
    </source>
</evidence>
<reference evidence="8 9" key="2">
    <citation type="submission" date="2019-09" db="EMBL/GenBank/DDBJ databases">
        <authorList>
            <person name="Jin C."/>
        </authorList>
    </citation>
    <scope>NUCLEOTIDE SEQUENCE [LARGE SCALE GENOMIC DNA]</scope>
    <source>
        <strain evidence="8 9">BN130099</strain>
    </source>
</reference>
<dbReference type="NCBIfam" id="TIGR02937">
    <property type="entry name" value="sigma70-ECF"/>
    <property type="match status" value="1"/>
</dbReference>
<dbReference type="InterPro" id="IPR036388">
    <property type="entry name" value="WH-like_DNA-bd_sf"/>
</dbReference>
<protein>
    <submittedName>
        <fullName evidence="8">Sigma-70 family RNA polymerase sigma factor</fullName>
    </submittedName>
</protein>
<comment type="caution">
    <text evidence="8">The sequence shown here is derived from an EMBL/GenBank/DDBJ whole genome shotgun (WGS) entry which is preliminary data.</text>
</comment>
<dbReference type="PANTHER" id="PTHR43133:SF50">
    <property type="entry name" value="ECF RNA POLYMERASE SIGMA FACTOR SIGM"/>
    <property type="match status" value="1"/>
</dbReference>
<keyword evidence="5" id="KW-0804">Transcription</keyword>
<keyword evidence="4" id="KW-0238">DNA-binding</keyword>
<dbReference type="InterPro" id="IPR007627">
    <property type="entry name" value="RNA_pol_sigma70_r2"/>
</dbReference>
<dbReference type="InterPro" id="IPR013249">
    <property type="entry name" value="RNA_pol_sigma70_r4_t2"/>
</dbReference>
<dbReference type="CDD" id="cd06171">
    <property type="entry name" value="Sigma70_r4"/>
    <property type="match status" value="1"/>
</dbReference>
<sequence>MDRDSEAAYAEYVEQAWTTLVRAAIFLGAMAHEAEDIAQTTLVRCYTGWDKVSSADNRDAYVYRMLLNCLRDSRRTRWWKDRAATGALEDAGRLLATADNTDSVAVADAVHRALSCLTKPNRDVVVLRYFVQLTERQTADVLGVPAGTVKSRLSRSLAQLAANDHLLDLSGGTSR</sequence>
<evidence type="ECO:0000313" key="8">
    <source>
        <dbReference type="EMBL" id="KAA1419380.1"/>
    </source>
</evidence>
<evidence type="ECO:0000259" key="6">
    <source>
        <dbReference type="Pfam" id="PF04542"/>
    </source>
</evidence>
<dbReference type="Proteomes" id="UP000325003">
    <property type="component" value="Unassembled WGS sequence"/>
</dbReference>
<dbReference type="RefSeq" id="WP_149728714.1">
    <property type="nucleotide sequence ID" value="NZ_VUJV01000003.1"/>
</dbReference>
<dbReference type="InterPro" id="IPR013324">
    <property type="entry name" value="RNA_pol_sigma_r3/r4-like"/>
</dbReference>
<dbReference type="GO" id="GO:0016987">
    <property type="term" value="F:sigma factor activity"/>
    <property type="evidence" value="ECO:0007669"/>
    <property type="project" value="UniProtKB-KW"/>
</dbReference>
<reference evidence="8 9" key="1">
    <citation type="submission" date="2019-09" db="EMBL/GenBank/DDBJ databases">
        <title>Nocardioides panacisoli sp. nov., isolated from the soil of a ginseng field.</title>
        <authorList>
            <person name="Cho C."/>
        </authorList>
    </citation>
    <scope>NUCLEOTIDE SEQUENCE [LARGE SCALE GENOMIC DNA]</scope>
    <source>
        <strain evidence="8 9">BN130099</strain>
    </source>
</reference>
<comment type="similarity">
    <text evidence="1">Belongs to the sigma-70 factor family. ECF subfamily.</text>
</comment>
<dbReference type="GO" id="GO:0006352">
    <property type="term" value="P:DNA-templated transcription initiation"/>
    <property type="evidence" value="ECO:0007669"/>
    <property type="project" value="InterPro"/>
</dbReference>
<evidence type="ECO:0000256" key="5">
    <source>
        <dbReference type="ARBA" id="ARBA00023163"/>
    </source>
</evidence>
<evidence type="ECO:0000256" key="1">
    <source>
        <dbReference type="ARBA" id="ARBA00010641"/>
    </source>
</evidence>
<accession>A0A5B1LHV2</accession>
<evidence type="ECO:0000313" key="9">
    <source>
        <dbReference type="Proteomes" id="UP000325003"/>
    </source>
</evidence>
<dbReference type="AlphaFoldDB" id="A0A5B1LHV2"/>
<keyword evidence="9" id="KW-1185">Reference proteome</keyword>
<dbReference type="Gene3D" id="1.10.1740.10">
    <property type="match status" value="1"/>
</dbReference>
<organism evidence="8 9">
    <name type="scientific">Nocardioides humilatus</name>
    <dbReference type="NCBI Taxonomy" id="2607660"/>
    <lineage>
        <taxon>Bacteria</taxon>
        <taxon>Bacillati</taxon>
        <taxon>Actinomycetota</taxon>
        <taxon>Actinomycetes</taxon>
        <taxon>Propionibacteriales</taxon>
        <taxon>Nocardioidaceae</taxon>
        <taxon>Nocardioides</taxon>
    </lineage>
</organism>
<evidence type="ECO:0000256" key="4">
    <source>
        <dbReference type="ARBA" id="ARBA00023125"/>
    </source>
</evidence>
<feature type="domain" description="RNA polymerase sigma factor 70 region 4 type 2" evidence="7">
    <location>
        <begin position="108"/>
        <end position="160"/>
    </location>
</feature>
<dbReference type="EMBL" id="VUJV01000003">
    <property type="protein sequence ID" value="KAA1419380.1"/>
    <property type="molecule type" value="Genomic_DNA"/>
</dbReference>
<dbReference type="InterPro" id="IPR013325">
    <property type="entry name" value="RNA_pol_sigma_r2"/>
</dbReference>
<feature type="domain" description="RNA polymerase sigma-70 region 2" evidence="6">
    <location>
        <begin position="22"/>
        <end position="79"/>
    </location>
</feature>
<dbReference type="Gene3D" id="1.10.10.10">
    <property type="entry name" value="Winged helix-like DNA-binding domain superfamily/Winged helix DNA-binding domain"/>
    <property type="match status" value="1"/>
</dbReference>
<dbReference type="SUPFAM" id="SSF88659">
    <property type="entry name" value="Sigma3 and sigma4 domains of RNA polymerase sigma factors"/>
    <property type="match status" value="1"/>
</dbReference>
<dbReference type="Pfam" id="PF04542">
    <property type="entry name" value="Sigma70_r2"/>
    <property type="match status" value="1"/>
</dbReference>
<dbReference type="Pfam" id="PF08281">
    <property type="entry name" value="Sigma70_r4_2"/>
    <property type="match status" value="1"/>
</dbReference>
<evidence type="ECO:0000256" key="3">
    <source>
        <dbReference type="ARBA" id="ARBA00023082"/>
    </source>
</evidence>
<dbReference type="InterPro" id="IPR014284">
    <property type="entry name" value="RNA_pol_sigma-70_dom"/>
</dbReference>
<dbReference type="InterPro" id="IPR039425">
    <property type="entry name" value="RNA_pol_sigma-70-like"/>
</dbReference>
<proteinExistence type="inferred from homology"/>